<feature type="domain" description="Ubiquitin-like protease family profile" evidence="5">
    <location>
        <begin position="641"/>
        <end position="908"/>
    </location>
</feature>
<evidence type="ECO:0000256" key="1">
    <source>
        <dbReference type="ARBA" id="ARBA00005234"/>
    </source>
</evidence>
<keyword evidence="2" id="KW-0645">Protease</keyword>
<comment type="similarity">
    <text evidence="1">Belongs to the peptidase C48 family.</text>
</comment>
<dbReference type="AlphaFoldDB" id="A0A0E0A7K4"/>
<keyword evidence="7" id="KW-1185">Reference proteome</keyword>
<proteinExistence type="inferred from homology"/>
<dbReference type="Pfam" id="PF02902">
    <property type="entry name" value="Peptidase_C48"/>
    <property type="match status" value="1"/>
</dbReference>
<dbReference type="PROSITE" id="PS50600">
    <property type="entry name" value="ULP_PROTEASE"/>
    <property type="match status" value="1"/>
</dbReference>
<dbReference type="PANTHER" id="PTHR34835">
    <property type="entry name" value="OS07G0283600 PROTEIN-RELATED"/>
    <property type="match status" value="1"/>
</dbReference>
<organism evidence="6">
    <name type="scientific">Oryza glumipatula</name>
    <dbReference type="NCBI Taxonomy" id="40148"/>
    <lineage>
        <taxon>Eukaryota</taxon>
        <taxon>Viridiplantae</taxon>
        <taxon>Streptophyta</taxon>
        <taxon>Embryophyta</taxon>
        <taxon>Tracheophyta</taxon>
        <taxon>Spermatophyta</taxon>
        <taxon>Magnoliopsida</taxon>
        <taxon>Liliopsida</taxon>
        <taxon>Poales</taxon>
        <taxon>Poaceae</taxon>
        <taxon>BOP clade</taxon>
        <taxon>Oryzoideae</taxon>
        <taxon>Oryzeae</taxon>
        <taxon>Oryzinae</taxon>
        <taxon>Oryza</taxon>
    </lineage>
</organism>
<evidence type="ECO:0000313" key="6">
    <source>
        <dbReference type="EnsemblPlants" id="OGLUM06G10030.1"/>
    </source>
</evidence>
<reference evidence="6" key="2">
    <citation type="submission" date="2018-05" db="EMBL/GenBank/DDBJ databases">
        <title>OgluRS3 (Oryza glumaepatula Reference Sequence Version 3).</title>
        <authorList>
            <person name="Zhang J."/>
            <person name="Kudrna D."/>
            <person name="Lee S."/>
            <person name="Talag J."/>
            <person name="Welchert J."/>
            <person name="Wing R.A."/>
        </authorList>
    </citation>
    <scope>NUCLEOTIDE SEQUENCE [LARGE SCALE GENOMIC DNA]</scope>
</reference>
<dbReference type="EnsemblPlants" id="OGLUM06G10030.1">
    <property type="protein sequence ID" value="OGLUM06G10030.1"/>
    <property type="gene ID" value="OGLUM06G10030"/>
</dbReference>
<feature type="region of interest" description="Disordered" evidence="4">
    <location>
        <begin position="82"/>
        <end position="114"/>
    </location>
</feature>
<dbReference type="HOGENOM" id="CLU_009497_0_0_1"/>
<dbReference type="GO" id="GO:0008234">
    <property type="term" value="F:cysteine-type peptidase activity"/>
    <property type="evidence" value="ECO:0007669"/>
    <property type="project" value="InterPro"/>
</dbReference>
<evidence type="ECO:0000256" key="4">
    <source>
        <dbReference type="SAM" id="MobiDB-lite"/>
    </source>
</evidence>
<protein>
    <recommendedName>
        <fullName evidence="5">Ubiquitin-like protease family profile domain-containing protein</fullName>
    </recommendedName>
</protein>
<dbReference type="Gene3D" id="3.40.395.10">
    <property type="entry name" value="Adenoviral Proteinase, Chain A"/>
    <property type="match status" value="1"/>
</dbReference>
<dbReference type="PANTHER" id="PTHR34835:SF83">
    <property type="entry name" value="OS09G0105200 PROTEIN"/>
    <property type="match status" value="1"/>
</dbReference>
<dbReference type="InterPro" id="IPR038765">
    <property type="entry name" value="Papain-like_cys_pep_sf"/>
</dbReference>
<feature type="region of interest" description="Disordered" evidence="4">
    <location>
        <begin position="418"/>
        <end position="590"/>
    </location>
</feature>
<feature type="compositionally biased region" description="Acidic residues" evidence="4">
    <location>
        <begin position="446"/>
        <end position="513"/>
    </location>
</feature>
<feature type="compositionally biased region" description="Basic residues" evidence="4">
    <location>
        <begin position="425"/>
        <end position="437"/>
    </location>
</feature>
<feature type="compositionally biased region" description="Basic and acidic residues" evidence="4">
    <location>
        <begin position="545"/>
        <end position="573"/>
    </location>
</feature>
<dbReference type="STRING" id="40148.A0A0E0A7K4"/>
<sequence length="958" mass="107470">MAEAAGGVGELLLFPPVALASAESAEPTAEAWSRRFPLIAPVVAVGSVGCGGGMEKRKTIVQKGMLGKPEPSKKARGVLQRAKKRSIGDDHAYDIEQPPPKRSRSKQESSRASPMKLIKLYPHMSGEQKRLIEGAGFHGLVDLKCSKLRPDLCSRLMEHCNPATNQLVFLGRGAIDVNEELVKSVLSIPMGDKDVSYEMESEATEFVLNLLGINDGISPSLTSLGIQLEKLKLADDKYLRMWIIYAISSVLAPTTATTVSPRCYPSVVDAGNVKNLNWCKFVISILQKAAKAGKNTNSACLLYMMILYLDSLSFKNINVLVEGYRATIWTNELINQTILADTSADGSFGALPLRSSFQHEGTNLFGSNVDFSTFINSNVPNTMQQQEKDRVVIAVQNLCEGFSSLVTKFVRQISGLDFVDPRGSQPRKMRINQKKLAQRPERVQQDEDLDVTSSDDEDFVADEEEVEDTEEDEYTDEDGDSDDDEDEGEEDDDDEGEEDDDEDRSENDDDDGAETGRSGEQADAATNVIGCKGDDTNDGIGSRGKGADDVIGKGKQVDEGIGFGDKEKHEEKQAPNAIAQNVPKSEKQPVQKVEKYPFLTTTIDSHEVPNFNLSFDSSQEVVQTPKGQEAAGTSRGKEFPGIITNEDYGSFTTEDYEKEPIACEVEEETPVPHEYNKRVVKPAKFKRSPFIDYENKKQFVVSRVINEVYDDICKNGGRTKSRRNRTNFTSQRTERSLIHENIIFILAILRTLSNLWAHWTITHGYLLDSQLDRNELKKHFDQTRANRLDHKELAFFPILQQLGNGNDKAGHYFVVYLNLKAKRFEVYDLLRGEDDEELISASHLVVASIKTMWDRFYMRSSKKTIQNYPLIFIDGPKQDNIQTYPCFVFANKNSRDCGFYMLKFVELWDGKQLPAFEPSDIPNIKKLLTHKMLLFQGNRVQWMQVLWGKEPDPTLKVK</sequence>
<dbReference type="Proteomes" id="UP000026961">
    <property type="component" value="Chromosome 6"/>
</dbReference>
<feature type="region of interest" description="Disordered" evidence="4">
    <location>
        <begin position="624"/>
        <end position="649"/>
    </location>
</feature>
<dbReference type="eggNOG" id="ENOG502SCMJ">
    <property type="taxonomic scope" value="Eukaryota"/>
</dbReference>
<dbReference type="GO" id="GO:0006508">
    <property type="term" value="P:proteolysis"/>
    <property type="evidence" value="ECO:0007669"/>
    <property type="project" value="UniProtKB-KW"/>
</dbReference>
<dbReference type="Gramene" id="OGLUM06G10030.1">
    <property type="protein sequence ID" value="OGLUM06G10030.1"/>
    <property type="gene ID" value="OGLUM06G10030"/>
</dbReference>
<evidence type="ECO:0000256" key="3">
    <source>
        <dbReference type="ARBA" id="ARBA00022801"/>
    </source>
</evidence>
<keyword evidence="3" id="KW-0378">Hydrolase</keyword>
<evidence type="ECO:0000313" key="7">
    <source>
        <dbReference type="Proteomes" id="UP000026961"/>
    </source>
</evidence>
<reference evidence="6" key="1">
    <citation type="submission" date="2015-04" db="UniProtKB">
        <authorList>
            <consortium name="EnsemblPlants"/>
        </authorList>
    </citation>
    <scope>IDENTIFICATION</scope>
</reference>
<dbReference type="SUPFAM" id="SSF54001">
    <property type="entry name" value="Cysteine proteinases"/>
    <property type="match status" value="1"/>
</dbReference>
<evidence type="ECO:0000259" key="5">
    <source>
        <dbReference type="PROSITE" id="PS50600"/>
    </source>
</evidence>
<evidence type="ECO:0000256" key="2">
    <source>
        <dbReference type="ARBA" id="ARBA00022670"/>
    </source>
</evidence>
<accession>A0A0E0A7K4</accession>
<name>A0A0E0A7K4_9ORYZ</name>
<dbReference type="InterPro" id="IPR003653">
    <property type="entry name" value="Peptidase_C48_C"/>
</dbReference>